<evidence type="ECO:0000313" key="3">
    <source>
        <dbReference type="Proteomes" id="UP001599756"/>
    </source>
</evidence>
<comment type="caution">
    <text evidence="2">The sequence shown here is derived from an EMBL/GenBank/DDBJ whole genome shotgun (WGS) entry which is preliminary data.</text>
</comment>
<dbReference type="GO" id="GO:0016301">
    <property type="term" value="F:kinase activity"/>
    <property type="evidence" value="ECO:0007669"/>
    <property type="project" value="UniProtKB-KW"/>
</dbReference>
<accession>A0ABW6GZV1</accession>
<keyword evidence="2" id="KW-0808">Transferase</keyword>
<sequence length="212" mass="23450">MSTFPSPYQPLHDEGAEHPFVVLEGVSGVGKSTLRKLLVQRLGATGIHTLHRPHGNWSSHVNTMLRPLPQFAFYLSGALHASDAVRQARAVGPVVADRYVSSVIACHAAVHRIGLEHVAKLLEPFRAYLATPTHTFYLRCSEKTLRERLAGKSDRTLDDTELIEVPTRLERLAANFEAVARQDPTAVWLNTEEKTPGILADWIFTRLEAGSA</sequence>
<name>A0ABW6GZV1_9ACTN</name>
<dbReference type="EMBL" id="JBHYTS010000003">
    <property type="protein sequence ID" value="MFE1749585.1"/>
    <property type="molecule type" value="Genomic_DNA"/>
</dbReference>
<proteinExistence type="predicted"/>
<feature type="domain" description="Thymidylate kinase-like" evidence="1">
    <location>
        <begin position="23"/>
        <end position="194"/>
    </location>
</feature>
<dbReference type="InterPro" id="IPR027417">
    <property type="entry name" value="P-loop_NTPase"/>
</dbReference>
<organism evidence="2 3">
    <name type="scientific">Streptomyces anandii</name>
    <dbReference type="NCBI Taxonomy" id="285454"/>
    <lineage>
        <taxon>Bacteria</taxon>
        <taxon>Bacillati</taxon>
        <taxon>Actinomycetota</taxon>
        <taxon>Actinomycetes</taxon>
        <taxon>Kitasatosporales</taxon>
        <taxon>Streptomycetaceae</taxon>
        <taxon>Streptomyces</taxon>
    </lineage>
</organism>
<dbReference type="SUPFAM" id="SSF52540">
    <property type="entry name" value="P-loop containing nucleoside triphosphate hydrolases"/>
    <property type="match status" value="1"/>
</dbReference>
<protein>
    <submittedName>
        <fullName evidence="2">dTMP kinase</fullName>
    </submittedName>
</protein>
<dbReference type="InterPro" id="IPR039430">
    <property type="entry name" value="Thymidylate_kin-like_dom"/>
</dbReference>
<dbReference type="Gene3D" id="3.40.50.300">
    <property type="entry name" value="P-loop containing nucleotide triphosphate hydrolases"/>
    <property type="match status" value="1"/>
</dbReference>
<dbReference type="Pfam" id="PF02223">
    <property type="entry name" value="Thymidylate_kin"/>
    <property type="match status" value="1"/>
</dbReference>
<keyword evidence="2" id="KW-0418">Kinase</keyword>
<reference evidence="2 3" key="1">
    <citation type="submission" date="2024-09" db="EMBL/GenBank/DDBJ databases">
        <title>The Natural Products Discovery Center: Release of the First 8490 Sequenced Strains for Exploring Actinobacteria Biosynthetic Diversity.</title>
        <authorList>
            <person name="Kalkreuter E."/>
            <person name="Kautsar S.A."/>
            <person name="Yang D."/>
            <person name="Bader C.D."/>
            <person name="Teijaro C.N."/>
            <person name="Fluegel L."/>
            <person name="Davis C.M."/>
            <person name="Simpson J.R."/>
            <person name="Lauterbach L."/>
            <person name="Steele A.D."/>
            <person name="Gui C."/>
            <person name="Meng S."/>
            <person name="Li G."/>
            <person name="Viehrig K."/>
            <person name="Ye F."/>
            <person name="Su P."/>
            <person name="Kiefer A.F."/>
            <person name="Nichols A."/>
            <person name="Cepeda A.J."/>
            <person name="Yan W."/>
            <person name="Fan B."/>
            <person name="Jiang Y."/>
            <person name="Adhikari A."/>
            <person name="Zheng C.-J."/>
            <person name="Schuster L."/>
            <person name="Cowan T.M."/>
            <person name="Smanski M.J."/>
            <person name="Chevrette M.G."/>
            <person name="De Carvalho L.P.S."/>
            <person name="Shen B."/>
        </authorList>
    </citation>
    <scope>NUCLEOTIDE SEQUENCE [LARGE SCALE GENOMIC DNA]</scope>
    <source>
        <strain evidence="2 3">NPDC059500</strain>
    </source>
</reference>
<gene>
    <name evidence="2" type="ORF">ACFW88_03345</name>
</gene>
<evidence type="ECO:0000259" key="1">
    <source>
        <dbReference type="Pfam" id="PF02223"/>
    </source>
</evidence>
<evidence type="ECO:0000313" key="2">
    <source>
        <dbReference type="EMBL" id="MFE1749585.1"/>
    </source>
</evidence>
<dbReference type="Proteomes" id="UP001599756">
    <property type="component" value="Unassembled WGS sequence"/>
</dbReference>
<keyword evidence="3" id="KW-1185">Reference proteome</keyword>
<dbReference type="RefSeq" id="WP_381826489.1">
    <property type="nucleotide sequence ID" value="NZ_JBHYTS010000003.1"/>
</dbReference>